<evidence type="ECO:0000256" key="7">
    <source>
        <dbReference type="ARBA" id="ARBA00022737"/>
    </source>
</evidence>
<feature type="region of interest" description="Disordered" evidence="13">
    <location>
        <begin position="1057"/>
        <end position="1125"/>
    </location>
</feature>
<comment type="caution">
    <text evidence="16">The sequence shown here is derived from an EMBL/GenBank/DDBJ whole genome shotgun (WGS) entry which is preliminary data.</text>
</comment>
<dbReference type="GO" id="GO:1903078">
    <property type="term" value="P:positive regulation of protein localization to plasma membrane"/>
    <property type="evidence" value="ECO:0007669"/>
    <property type="project" value="TreeGrafter"/>
</dbReference>
<evidence type="ECO:0000256" key="11">
    <source>
        <dbReference type="PROSITE-ProRule" id="PRU00192"/>
    </source>
</evidence>
<feature type="domain" description="Phorbol-ester/DAG-type" evidence="15">
    <location>
        <begin position="806"/>
        <end position="855"/>
    </location>
</feature>
<feature type="region of interest" description="Disordered" evidence="13">
    <location>
        <begin position="75"/>
        <end position="99"/>
    </location>
</feature>
<evidence type="ECO:0000313" key="16">
    <source>
        <dbReference type="EMBL" id="KAI9565377.1"/>
    </source>
</evidence>
<feature type="compositionally biased region" description="Polar residues" evidence="13">
    <location>
        <begin position="75"/>
        <end position="85"/>
    </location>
</feature>
<organism evidence="16 17">
    <name type="scientific">Daphnia sinensis</name>
    <dbReference type="NCBI Taxonomy" id="1820382"/>
    <lineage>
        <taxon>Eukaryota</taxon>
        <taxon>Metazoa</taxon>
        <taxon>Ecdysozoa</taxon>
        <taxon>Arthropoda</taxon>
        <taxon>Crustacea</taxon>
        <taxon>Branchiopoda</taxon>
        <taxon>Diplostraca</taxon>
        <taxon>Cladocera</taxon>
        <taxon>Anomopoda</taxon>
        <taxon>Daphniidae</taxon>
        <taxon>Daphnia</taxon>
        <taxon>Daphnia similis group</taxon>
    </lineage>
</organism>
<feature type="compositionally biased region" description="Low complexity" evidence="13">
    <location>
        <begin position="1154"/>
        <end position="1167"/>
    </location>
</feature>
<keyword evidence="10" id="KW-0472">Membrane</keyword>
<feature type="compositionally biased region" description="Low complexity" evidence="13">
    <location>
        <begin position="1092"/>
        <end position="1111"/>
    </location>
</feature>
<feature type="compositionally biased region" description="Low complexity" evidence="13">
    <location>
        <begin position="767"/>
        <end position="776"/>
    </location>
</feature>
<feature type="compositionally biased region" description="Polar residues" evidence="13">
    <location>
        <begin position="742"/>
        <end position="751"/>
    </location>
</feature>
<proteinExistence type="predicted"/>
<dbReference type="InterPro" id="IPR036028">
    <property type="entry name" value="SH3-like_dom_sf"/>
</dbReference>
<evidence type="ECO:0000256" key="10">
    <source>
        <dbReference type="ARBA" id="ARBA00023136"/>
    </source>
</evidence>
<evidence type="ECO:0000256" key="12">
    <source>
        <dbReference type="SAM" id="Coils"/>
    </source>
</evidence>
<dbReference type="Gene3D" id="1.20.1270.60">
    <property type="entry name" value="Arfaptin homology (AH) domain/BAR domain"/>
    <property type="match status" value="1"/>
</dbReference>
<dbReference type="InterPro" id="IPR027267">
    <property type="entry name" value="AH/BAR_dom_sf"/>
</dbReference>
<feature type="region of interest" description="Disordered" evidence="13">
    <location>
        <begin position="1146"/>
        <end position="1167"/>
    </location>
</feature>
<feature type="region of interest" description="Disordered" evidence="13">
    <location>
        <begin position="1"/>
        <end position="21"/>
    </location>
</feature>
<evidence type="ECO:0000313" key="17">
    <source>
        <dbReference type="Proteomes" id="UP000820818"/>
    </source>
</evidence>
<evidence type="ECO:0000256" key="8">
    <source>
        <dbReference type="ARBA" id="ARBA00022771"/>
    </source>
</evidence>
<dbReference type="InterPro" id="IPR046349">
    <property type="entry name" value="C1-like_sf"/>
</dbReference>
<keyword evidence="12" id="KW-0175">Coiled coil</keyword>
<dbReference type="FunFam" id="2.30.30.40:FF:000221">
    <property type="entry name" value="SH3 and cysteine-rich domain-containing protein 2"/>
    <property type="match status" value="1"/>
</dbReference>
<feature type="compositionally biased region" description="Polar residues" evidence="13">
    <location>
        <begin position="973"/>
        <end position="987"/>
    </location>
</feature>
<dbReference type="PANTHER" id="PTHR15135">
    <property type="entry name" value="STAC"/>
    <property type="match status" value="1"/>
</dbReference>
<dbReference type="SMART" id="SM00326">
    <property type="entry name" value="SH3"/>
    <property type="match status" value="1"/>
</dbReference>
<evidence type="ECO:0000259" key="14">
    <source>
        <dbReference type="PROSITE" id="PS50002"/>
    </source>
</evidence>
<dbReference type="CDD" id="cd20817">
    <property type="entry name" value="C1_Stac"/>
    <property type="match status" value="1"/>
</dbReference>
<dbReference type="Gene3D" id="3.30.60.20">
    <property type="match status" value="1"/>
</dbReference>
<dbReference type="SUPFAM" id="SSF103657">
    <property type="entry name" value="BAR/IMD domain-like"/>
    <property type="match status" value="1"/>
</dbReference>
<dbReference type="FunFam" id="3.30.60.20:FF:000056">
    <property type="entry name" value="Uncharacterized protein, isoform C"/>
    <property type="match status" value="1"/>
</dbReference>
<keyword evidence="3 11" id="KW-0728">SH3 domain</keyword>
<feature type="compositionally biased region" description="Low complexity" evidence="13">
    <location>
        <begin position="1"/>
        <end position="18"/>
    </location>
</feature>
<evidence type="ECO:0000256" key="4">
    <source>
        <dbReference type="ARBA" id="ARBA00022475"/>
    </source>
</evidence>
<keyword evidence="17" id="KW-1185">Reference proteome</keyword>
<keyword evidence="5" id="KW-0963">Cytoplasm</keyword>
<dbReference type="InterPro" id="IPR001452">
    <property type="entry name" value="SH3_domain"/>
</dbReference>
<comment type="subcellular location">
    <subcellularLocation>
        <location evidence="1">Cell membrane</location>
        <location evidence="1">Sarcolemma</location>
        <topology evidence="1">Peripheral membrane protein</topology>
        <orientation evidence="1">Cytoplasmic side</orientation>
    </subcellularLocation>
    <subcellularLocation>
        <location evidence="2">Cytoplasm</location>
    </subcellularLocation>
</comment>
<evidence type="ECO:0000256" key="13">
    <source>
        <dbReference type="SAM" id="MobiDB-lite"/>
    </source>
</evidence>
<dbReference type="FunFam" id="1.20.1270.60:FF:000071">
    <property type="entry name" value="Uncharacterized protein, isoform U"/>
    <property type="match status" value="1"/>
</dbReference>
<evidence type="ECO:0000256" key="1">
    <source>
        <dbReference type="ARBA" id="ARBA00004278"/>
    </source>
</evidence>
<dbReference type="PROSITE" id="PS50002">
    <property type="entry name" value="SH3"/>
    <property type="match status" value="1"/>
</dbReference>
<dbReference type="PROSITE" id="PS00479">
    <property type="entry name" value="ZF_DAG_PE_1"/>
    <property type="match status" value="1"/>
</dbReference>
<dbReference type="GO" id="GO:0008270">
    <property type="term" value="F:zinc ion binding"/>
    <property type="evidence" value="ECO:0007669"/>
    <property type="project" value="UniProtKB-KW"/>
</dbReference>
<evidence type="ECO:0000256" key="5">
    <source>
        <dbReference type="ARBA" id="ARBA00022490"/>
    </source>
</evidence>
<feature type="compositionally biased region" description="Polar residues" evidence="13">
    <location>
        <begin position="1112"/>
        <end position="1125"/>
    </location>
</feature>
<dbReference type="Pfam" id="PF00130">
    <property type="entry name" value="C1_1"/>
    <property type="match status" value="1"/>
</dbReference>
<dbReference type="GO" id="GO:0042383">
    <property type="term" value="C:sarcolemma"/>
    <property type="evidence" value="ECO:0007669"/>
    <property type="project" value="UniProtKB-SubCell"/>
</dbReference>
<feature type="region of interest" description="Disordered" evidence="13">
    <location>
        <begin position="721"/>
        <end position="776"/>
    </location>
</feature>
<feature type="compositionally biased region" description="Low complexity" evidence="13">
    <location>
        <begin position="953"/>
        <end position="972"/>
    </location>
</feature>
<dbReference type="InterPro" id="IPR059031">
    <property type="entry name" value="SH3_20"/>
</dbReference>
<dbReference type="PANTHER" id="PTHR15135:SF7">
    <property type="entry name" value="STAC-LIKE, ISOFORM J"/>
    <property type="match status" value="1"/>
</dbReference>
<feature type="domain" description="SH3" evidence="14">
    <location>
        <begin position="1172"/>
        <end position="1231"/>
    </location>
</feature>
<evidence type="ECO:0000259" key="15">
    <source>
        <dbReference type="PROSITE" id="PS50081"/>
    </source>
</evidence>
<dbReference type="Pfam" id="PF26085">
    <property type="entry name" value="SH3_20"/>
    <property type="match status" value="1"/>
</dbReference>
<keyword evidence="8" id="KW-0863">Zinc-finger</keyword>
<gene>
    <name evidence="16" type="ORF">GHT06_009169</name>
</gene>
<feature type="compositionally biased region" description="Low complexity" evidence="13">
    <location>
        <begin position="1008"/>
        <end position="1037"/>
    </location>
</feature>
<keyword evidence="9" id="KW-0862">Zinc</keyword>
<evidence type="ECO:0000256" key="6">
    <source>
        <dbReference type="ARBA" id="ARBA00022723"/>
    </source>
</evidence>
<dbReference type="SMART" id="SM00109">
    <property type="entry name" value="C1"/>
    <property type="match status" value="1"/>
</dbReference>
<dbReference type="SUPFAM" id="SSF50044">
    <property type="entry name" value="SH3-domain"/>
    <property type="match status" value="1"/>
</dbReference>
<accession>A0AAD5L3K0</accession>
<dbReference type="EMBL" id="WJBH02000001">
    <property type="protein sequence ID" value="KAI9565377.1"/>
    <property type="molecule type" value="Genomic_DNA"/>
</dbReference>
<dbReference type="GO" id="GO:0003009">
    <property type="term" value="P:skeletal muscle contraction"/>
    <property type="evidence" value="ECO:0007669"/>
    <property type="project" value="TreeGrafter"/>
</dbReference>
<evidence type="ECO:0000256" key="3">
    <source>
        <dbReference type="ARBA" id="ARBA00022443"/>
    </source>
</evidence>
<feature type="region of interest" description="Disordered" evidence="13">
    <location>
        <begin position="1001"/>
        <end position="1042"/>
    </location>
</feature>
<keyword evidence="4" id="KW-1003">Cell membrane</keyword>
<dbReference type="PROSITE" id="PS50081">
    <property type="entry name" value="ZF_DAG_PE_2"/>
    <property type="match status" value="1"/>
</dbReference>
<keyword evidence="7" id="KW-0677">Repeat</keyword>
<dbReference type="InterPro" id="IPR039688">
    <property type="entry name" value="STAC1/2/3"/>
</dbReference>
<name>A0AAD5L3K0_9CRUS</name>
<keyword evidence="6" id="KW-0479">Metal-binding</keyword>
<feature type="compositionally biased region" description="Basic residues" evidence="13">
    <location>
        <begin position="1081"/>
        <end position="1091"/>
    </location>
</feature>
<feature type="region of interest" description="Disordered" evidence="13">
    <location>
        <begin position="941"/>
        <end position="989"/>
    </location>
</feature>
<evidence type="ECO:0000256" key="9">
    <source>
        <dbReference type="ARBA" id="ARBA00022833"/>
    </source>
</evidence>
<dbReference type="Gene3D" id="2.30.30.40">
    <property type="entry name" value="SH3 Domains"/>
    <property type="match status" value="1"/>
</dbReference>
<dbReference type="Proteomes" id="UP000820818">
    <property type="component" value="Linkage Group LG1"/>
</dbReference>
<feature type="region of interest" description="Disordered" evidence="13">
    <location>
        <begin position="892"/>
        <end position="914"/>
    </location>
</feature>
<sequence>MFTSSTSSVHRSGSGSSGETSDDHLLLFDFHRAYPSADEPTLARLDPYQQQQLHPAPIQHQHPLQHHPIYLTPSSVTSQQQHLTRSSFSSSSGQAHGSNQRLDFRNLLLAPPAAARNVRDGRGSVSAPATPVDDTSGLVIAASAIATAAVPLNFNVSSSSSSGSGKSNSGLGKFMMKKVNSYSSGAGMAGSGTSDCVLRDLIHPAHADALKAHSALAMKLLKTVSDFTQQLATIEEQHGEQLQQLVETFRIRNAELRKERPNGNYGLFQVWETLLQEVEVDSAVVADIANCLNRQVSRPMIDGTFHRKLEARKIFQHREQLENALEKASQQLDKSYQLYDEAYQQHLAAPNTLTLAAYVELHNNYVQDVHAANAMADQFHNVILPQLIQELECVYVDLSKTMTNTIQQGCEAMSERAEGTSSKRYNALANHCRAVNPYTDLATFVRSVVGGSGSGGGAGTGGGGGSVLTIPSSFNKFTFIPPRNPPPGSVSCSQHDIQDASLVLKDELVFDRLAGFSLRTKYESLKKDTAEVEAHVRQLMECMESLTRLQQRYEKYVHINISAYRSLEASITLKRLGFADPHSRWPANYCSPCRIRLIVLTIYLLVTNINVLYCNRSLESNSYNKASELQEEICAKKLEWRMAQLHLAAVKAQRDLYGTKAEMVMAEVAAASGGSHQSLQQLSSRGSKFNLMAGGSGSGGSGGTGMKTKWMKAFRTLTSSSSSQNVAVPGSTSSTTGSSPPLVNNNSVATDQKSPSSSSSKSERQQQRSSVSSTVAAGASGVFHSTISSSDLLQHHHLMQNPDGQRHVFQENTYKKITPCDVCSQVLRGHSRQGWKCRLCKINVHADCKSGVGRCLPKSRLLRRQKSSSELETTTSQRIQAVNYESQYQFQQVQPQQQQQTEDETMQGDDGTINFGREEIDQTYIVLKQASEMAVSSSTANVGGVCNRRPQHHQQQQQSSQLSSSLEQPQQQNVSASDQSLGSSTGAINRPAGVMRINTSSTQLQPGASSSSRRANPNSLSVGDPSASFLSSSSAPHSPRRHQKLNLRMKSFSLDESGEHFHHGGMTVGAGNHSQGCGPPHGHHRLTHHRSSNPNAATTTSSSGTLNSNSAHNSQASFYCQSPSSPVHHSRRLLLSARNIRMNSVELPDENEKSQSSASASPCPSPKAQRLLPTNLYVVLFNFKGREADELDLKAGYKVTVIDASDPDWWRGKCLGQIGFFPSKYVAKLAPNEKPLQVTHNLQLGGNDEGADSDPNRLTKLLRDQIVIQIGEEQNGMVTVRNGDNKQGSCPTQYLQEV</sequence>
<feature type="coiled-coil region" evidence="12">
    <location>
        <begin position="311"/>
        <end position="345"/>
    </location>
</feature>
<dbReference type="Pfam" id="PF00018">
    <property type="entry name" value="SH3_1"/>
    <property type="match status" value="1"/>
</dbReference>
<protein>
    <submittedName>
        <fullName evidence="16">Uncharacterized protein</fullName>
    </submittedName>
</protein>
<feature type="compositionally biased region" description="Low complexity" evidence="13">
    <location>
        <begin position="729"/>
        <end position="741"/>
    </location>
</feature>
<reference evidence="16 17" key="1">
    <citation type="submission" date="2022-05" db="EMBL/GenBank/DDBJ databases">
        <title>A multi-omics perspective on studying reproductive biology in Daphnia sinensis.</title>
        <authorList>
            <person name="Jia J."/>
        </authorList>
    </citation>
    <scope>NUCLEOTIDE SEQUENCE [LARGE SCALE GENOMIC DNA]</scope>
    <source>
        <strain evidence="16 17">WSL</strain>
    </source>
</reference>
<dbReference type="GO" id="GO:0005737">
    <property type="term" value="C:cytoplasm"/>
    <property type="evidence" value="ECO:0007669"/>
    <property type="project" value="UniProtKB-SubCell"/>
</dbReference>
<dbReference type="SUPFAM" id="SSF57889">
    <property type="entry name" value="Cysteine-rich domain"/>
    <property type="match status" value="1"/>
</dbReference>
<evidence type="ECO:0000256" key="2">
    <source>
        <dbReference type="ARBA" id="ARBA00004496"/>
    </source>
</evidence>
<dbReference type="InterPro" id="IPR002219">
    <property type="entry name" value="PKC_DAG/PE"/>
</dbReference>